<dbReference type="EnsemblPlants" id="ORUFI09G19980.4">
    <property type="protein sequence ID" value="ORUFI09G19980.4"/>
    <property type="gene ID" value="ORUFI09G19980"/>
</dbReference>
<evidence type="ECO:0000313" key="1">
    <source>
        <dbReference type="EnsemblPlants" id="ORUFI09G19980.4"/>
    </source>
</evidence>
<dbReference type="Proteomes" id="UP000008022">
    <property type="component" value="Unassembled WGS sequence"/>
</dbReference>
<reference evidence="2" key="1">
    <citation type="submission" date="2013-06" db="EMBL/GenBank/DDBJ databases">
        <authorList>
            <person name="Zhao Q."/>
        </authorList>
    </citation>
    <scope>NUCLEOTIDE SEQUENCE</scope>
    <source>
        <strain evidence="2">cv. W1943</strain>
    </source>
</reference>
<dbReference type="AlphaFoldDB" id="A0A0E0QUM9"/>
<dbReference type="HOGENOM" id="CLU_2100948_0_0_1"/>
<reference evidence="1" key="2">
    <citation type="submission" date="2015-06" db="UniProtKB">
        <authorList>
            <consortium name="EnsemblPlants"/>
        </authorList>
    </citation>
    <scope>IDENTIFICATION</scope>
</reference>
<keyword evidence="2" id="KW-1185">Reference proteome</keyword>
<protein>
    <submittedName>
        <fullName evidence="1">Uncharacterized protein</fullName>
    </submittedName>
</protein>
<accession>A0A0E0QUM9</accession>
<evidence type="ECO:0000313" key="2">
    <source>
        <dbReference type="Proteomes" id="UP000008022"/>
    </source>
</evidence>
<name>A0A0E0QUM9_ORYRU</name>
<sequence>MGTSVCCMHVLVVEFSTPDAIVTCLVDEGHEDPILIGFNMWWREWQFHPLLCNEIIADSISCGIEFSASSLGFPVGLQPAANSGVENLDEKSERKMEYSYAFEHVQAYWLLPSLKNCRTDCTDLL</sequence>
<organism evidence="1 2">
    <name type="scientific">Oryza rufipogon</name>
    <name type="common">Brownbeard rice</name>
    <name type="synonym">Asian wild rice</name>
    <dbReference type="NCBI Taxonomy" id="4529"/>
    <lineage>
        <taxon>Eukaryota</taxon>
        <taxon>Viridiplantae</taxon>
        <taxon>Streptophyta</taxon>
        <taxon>Embryophyta</taxon>
        <taxon>Tracheophyta</taxon>
        <taxon>Spermatophyta</taxon>
        <taxon>Magnoliopsida</taxon>
        <taxon>Liliopsida</taxon>
        <taxon>Poales</taxon>
        <taxon>Poaceae</taxon>
        <taxon>BOP clade</taxon>
        <taxon>Oryzoideae</taxon>
        <taxon>Oryzeae</taxon>
        <taxon>Oryzinae</taxon>
        <taxon>Oryza</taxon>
    </lineage>
</organism>
<dbReference type="Gramene" id="ORUFI09G19980.4">
    <property type="protein sequence ID" value="ORUFI09G19980.4"/>
    <property type="gene ID" value="ORUFI09G19980"/>
</dbReference>
<proteinExistence type="predicted"/>